<evidence type="ECO:0000313" key="2">
    <source>
        <dbReference type="EMBL" id="KPL77493.1"/>
    </source>
</evidence>
<proteinExistence type="predicted"/>
<dbReference type="GO" id="GO:0016747">
    <property type="term" value="F:acyltransferase activity, transferring groups other than amino-acyl groups"/>
    <property type="evidence" value="ECO:0007669"/>
    <property type="project" value="InterPro"/>
</dbReference>
<gene>
    <name evidence="2" type="ORF">ADN01_15930</name>
</gene>
<accession>A0A0P6XCK1</accession>
<dbReference type="STRING" id="229921.ADN01_15930"/>
<dbReference type="InterPro" id="IPR016181">
    <property type="entry name" value="Acyl_CoA_acyltransferase"/>
</dbReference>
<protein>
    <recommendedName>
        <fullName evidence="1">N-acetyltransferase domain-containing protein</fullName>
    </recommendedName>
</protein>
<name>A0A0P6XCK1_9CHLR</name>
<dbReference type="Pfam" id="PF00583">
    <property type="entry name" value="Acetyltransf_1"/>
    <property type="match status" value="1"/>
</dbReference>
<dbReference type="AlphaFoldDB" id="A0A0P6XCK1"/>
<dbReference type="InterPro" id="IPR000182">
    <property type="entry name" value="GNAT_dom"/>
</dbReference>
<dbReference type="EMBL" id="LGCM01000060">
    <property type="protein sequence ID" value="KPL77493.1"/>
    <property type="molecule type" value="Genomic_DNA"/>
</dbReference>
<organism evidence="2 3">
    <name type="scientific">Levilinea saccharolytica</name>
    <dbReference type="NCBI Taxonomy" id="229921"/>
    <lineage>
        <taxon>Bacteria</taxon>
        <taxon>Bacillati</taxon>
        <taxon>Chloroflexota</taxon>
        <taxon>Anaerolineae</taxon>
        <taxon>Anaerolineales</taxon>
        <taxon>Anaerolineaceae</taxon>
        <taxon>Levilinea</taxon>
    </lineage>
</organism>
<keyword evidence="3" id="KW-1185">Reference proteome</keyword>
<dbReference type="CDD" id="cd04301">
    <property type="entry name" value="NAT_SF"/>
    <property type="match status" value="1"/>
</dbReference>
<dbReference type="Proteomes" id="UP000050501">
    <property type="component" value="Unassembled WGS sequence"/>
</dbReference>
<dbReference type="Gene3D" id="3.40.630.30">
    <property type="match status" value="1"/>
</dbReference>
<feature type="domain" description="N-acetyltransferase" evidence="1">
    <location>
        <begin position="1"/>
        <end position="185"/>
    </location>
</feature>
<evidence type="ECO:0000313" key="3">
    <source>
        <dbReference type="Proteomes" id="UP000050501"/>
    </source>
</evidence>
<evidence type="ECO:0000259" key="1">
    <source>
        <dbReference type="PROSITE" id="PS51186"/>
    </source>
</evidence>
<dbReference type="SUPFAM" id="SSF55729">
    <property type="entry name" value="Acyl-CoA N-acyltransferases (Nat)"/>
    <property type="match status" value="1"/>
</dbReference>
<dbReference type="PROSITE" id="PS51186">
    <property type="entry name" value="GNAT"/>
    <property type="match status" value="1"/>
</dbReference>
<dbReference type="OrthoDB" id="162220at2"/>
<comment type="caution">
    <text evidence="2">The sequence shown here is derived from an EMBL/GenBank/DDBJ whole genome shotgun (WGS) entry which is preliminary data.</text>
</comment>
<sequence>MTVLPVTPERWGDLEGLFGAKGAYGGCWCMYWRLPRKAFDAGKGEPHRQSLRALVDEGHVPGLLAYADGKAVGWVSLGPRDEFPTLERSRVLKRVDDQPVWAIVCFYVARHKRRQGVMRALIAGAVEYAAQQGAQVVEAYPVEPAGGAYPDVYAYTGLAKTYRALGFEEAARHSPTRPILRKVIKSGGTSPAAVKPEQGD</sequence>
<reference evidence="2 3" key="1">
    <citation type="submission" date="2015-07" db="EMBL/GenBank/DDBJ databases">
        <title>Genome sequence of Levilinea saccharolytica DSM 16555.</title>
        <authorList>
            <person name="Hemp J."/>
            <person name="Ward L.M."/>
            <person name="Pace L.A."/>
            <person name="Fischer W.W."/>
        </authorList>
    </citation>
    <scope>NUCLEOTIDE SEQUENCE [LARGE SCALE GENOMIC DNA]</scope>
    <source>
        <strain evidence="2 3">KIBI-1</strain>
    </source>
</reference>